<keyword evidence="5 13" id="KW-0597">Phosphoprotein</keyword>
<dbReference type="CDD" id="cd17546">
    <property type="entry name" value="REC_hyHK_CKI1_RcsC-like"/>
    <property type="match status" value="1"/>
</dbReference>
<evidence type="ECO:0000256" key="13">
    <source>
        <dbReference type="PROSITE-ProRule" id="PRU00169"/>
    </source>
</evidence>
<evidence type="ECO:0000256" key="9">
    <source>
        <dbReference type="ARBA" id="ARBA00022989"/>
    </source>
</evidence>
<keyword evidence="6" id="KW-0808">Transferase</keyword>
<feature type="modified residue" description="4-aspartylphosphate" evidence="13">
    <location>
        <position position="687"/>
    </location>
</feature>
<dbReference type="Pfam" id="PF03924">
    <property type="entry name" value="CHASE"/>
    <property type="match status" value="1"/>
</dbReference>
<evidence type="ECO:0000313" key="20">
    <source>
        <dbReference type="Proteomes" id="UP000287247"/>
    </source>
</evidence>
<dbReference type="FunFam" id="3.30.565.10:FF:000010">
    <property type="entry name" value="Sensor histidine kinase RcsC"/>
    <property type="match status" value="1"/>
</dbReference>
<dbReference type="PANTHER" id="PTHR43047:SF64">
    <property type="entry name" value="HISTIDINE KINASE CONTAINING CHEY-HOMOLOGOUS RECEIVER DOMAIN AND PAS DOMAIN-RELATED"/>
    <property type="match status" value="1"/>
</dbReference>
<dbReference type="SMART" id="SM00388">
    <property type="entry name" value="HisKA"/>
    <property type="match status" value="1"/>
</dbReference>
<feature type="domain" description="Histidine kinase" evidence="16">
    <location>
        <begin position="385"/>
        <end position="612"/>
    </location>
</feature>
<keyword evidence="11 15" id="KW-0472">Membrane</keyword>
<dbReference type="SMART" id="SM01079">
    <property type="entry name" value="CHASE"/>
    <property type="match status" value="1"/>
</dbReference>
<protein>
    <recommendedName>
        <fullName evidence="12">Circadian input-output histidine kinase CikA</fullName>
        <ecNumber evidence="4">2.7.13.3</ecNumber>
    </recommendedName>
</protein>
<dbReference type="CDD" id="cd00082">
    <property type="entry name" value="HisKA"/>
    <property type="match status" value="1"/>
</dbReference>
<dbReference type="Gene3D" id="3.40.50.2300">
    <property type="match status" value="1"/>
</dbReference>
<dbReference type="InterPro" id="IPR001789">
    <property type="entry name" value="Sig_transdc_resp-reg_receiver"/>
</dbReference>
<dbReference type="Pfam" id="PF00072">
    <property type="entry name" value="Response_reg"/>
    <property type="match status" value="1"/>
</dbReference>
<evidence type="ECO:0000256" key="1">
    <source>
        <dbReference type="ARBA" id="ARBA00000085"/>
    </source>
</evidence>
<dbReference type="InterPro" id="IPR042240">
    <property type="entry name" value="CHASE_sf"/>
</dbReference>
<organism evidence="19 20">
    <name type="scientific">Aphanothece sacrum FPU1</name>
    <dbReference type="NCBI Taxonomy" id="1920663"/>
    <lineage>
        <taxon>Bacteria</taxon>
        <taxon>Bacillati</taxon>
        <taxon>Cyanobacteriota</taxon>
        <taxon>Cyanophyceae</taxon>
        <taxon>Oscillatoriophycideae</taxon>
        <taxon>Chroococcales</taxon>
        <taxon>Aphanothecaceae</taxon>
        <taxon>Aphanothece</taxon>
    </lineage>
</organism>
<accession>A0A401ILN0</accession>
<dbReference type="InterPro" id="IPR003594">
    <property type="entry name" value="HATPase_dom"/>
</dbReference>
<evidence type="ECO:0000259" key="17">
    <source>
        <dbReference type="PROSITE" id="PS50110"/>
    </source>
</evidence>
<dbReference type="PROSITE" id="PS50839">
    <property type="entry name" value="CHASE"/>
    <property type="match status" value="1"/>
</dbReference>
<evidence type="ECO:0000256" key="15">
    <source>
        <dbReference type="SAM" id="Phobius"/>
    </source>
</evidence>
<dbReference type="SMART" id="SM00448">
    <property type="entry name" value="REC"/>
    <property type="match status" value="1"/>
</dbReference>
<feature type="transmembrane region" description="Helical" evidence="15">
    <location>
        <begin position="12"/>
        <end position="35"/>
    </location>
</feature>
<dbReference type="InterPro" id="IPR036890">
    <property type="entry name" value="HATPase_C_sf"/>
</dbReference>
<dbReference type="CDD" id="cd16922">
    <property type="entry name" value="HATPase_EvgS-ArcB-TorS-like"/>
    <property type="match status" value="1"/>
</dbReference>
<name>A0A401ILN0_APHSA</name>
<feature type="domain" description="Response regulatory" evidence="17">
    <location>
        <begin position="638"/>
        <end position="754"/>
    </location>
</feature>
<evidence type="ECO:0000256" key="5">
    <source>
        <dbReference type="ARBA" id="ARBA00022553"/>
    </source>
</evidence>
<proteinExistence type="inferred from homology"/>
<keyword evidence="10" id="KW-0902">Two-component regulatory system</keyword>
<evidence type="ECO:0000256" key="11">
    <source>
        <dbReference type="ARBA" id="ARBA00023136"/>
    </source>
</evidence>
<dbReference type="InterPro" id="IPR003661">
    <property type="entry name" value="HisK_dim/P_dom"/>
</dbReference>
<feature type="domain" description="CHASE" evidence="18">
    <location>
        <begin position="75"/>
        <end position="301"/>
    </location>
</feature>
<dbReference type="Pfam" id="PF00512">
    <property type="entry name" value="HisKA"/>
    <property type="match status" value="1"/>
</dbReference>
<comment type="catalytic activity">
    <reaction evidence="1">
        <text>ATP + protein L-histidine = ADP + protein N-phospho-L-histidine.</text>
        <dbReference type="EC" id="2.7.13.3"/>
    </reaction>
</comment>
<dbReference type="PANTHER" id="PTHR43047">
    <property type="entry name" value="TWO-COMPONENT HISTIDINE PROTEIN KINASE"/>
    <property type="match status" value="1"/>
</dbReference>
<dbReference type="Pfam" id="PF02518">
    <property type="entry name" value="HATPase_c"/>
    <property type="match status" value="1"/>
</dbReference>
<dbReference type="GO" id="GO:0000155">
    <property type="term" value="F:phosphorelay sensor kinase activity"/>
    <property type="evidence" value="ECO:0007669"/>
    <property type="project" value="InterPro"/>
</dbReference>
<feature type="transmembrane region" description="Helical" evidence="15">
    <location>
        <begin position="315"/>
        <end position="334"/>
    </location>
</feature>
<dbReference type="EMBL" id="BDQK01000016">
    <property type="protein sequence ID" value="GBF82170.1"/>
    <property type="molecule type" value="Genomic_DNA"/>
</dbReference>
<comment type="similarity">
    <text evidence="3">In the N-terminal section; belongs to the phytochrome family.</text>
</comment>
<evidence type="ECO:0000259" key="18">
    <source>
        <dbReference type="PROSITE" id="PS50839"/>
    </source>
</evidence>
<dbReference type="RefSeq" id="WP_124976066.1">
    <property type="nucleotide sequence ID" value="NZ_BDQK01000016.1"/>
</dbReference>
<dbReference type="SUPFAM" id="SSF52172">
    <property type="entry name" value="CheY-like"/>
    <property type="match status" value="1"/>
</dbReference>
<dbReference type="Gene3D" id="1.10.287.130">
    <property type="match status" value="1"/>
</dbReference>
<dbReference type="PROSITE" id="PS50110">
    <property type="entry name" value="RESPONSE_REGULATORY"/>
    <property type="match status" value="1"/>
</dbReference>
<keyword evidence="20" id="KW-1185">Reference proteome</keyword>
<dbReference type="SUPFAM" id="SSF47384">
    <property type="entry name" value="Homodimeric domain of signal transducing histidine kinase"/>
    <property type="match status" value="1"/>
</dbReference>
<dbReference type="Proteomes" id="UP000287247">
    <property type="component" value="Unassembled WGS sequence"/>
</dbReference>
<keyword evidence="14" id="KW-0175">Coiled coil</keyword>
<evidence type="ECO:0000256" key="2">
    <source>
        <dbReference type="ARBA" id="ARBA00004370"/>
    </source>
</evidence>
<dbReference type="Gene3D" id="3.30.565.10">
    <property type="entry name" value="Histidine kinase-like ATPase, C-terminal domain"/>
    <property type="match status" value="1"/>
</dbReference>
<keyword evidence="7 15" id="KW-0812">Transmembrane</keyword>
<dbReference type="PRINTS" id="PR00344">
    <property type="entry name" value="BCTRLSENSOR"/>
</dbReference>
<dbReference type="Gene3D" id="3.30.450.350">
    <property type="entry name" value="CHASE domain"/>
    <property type="match status" value="1"/>
</dbReference>
<keyword evidence="9 15" id="KW-1133">Transmembrane helix</keyword>
<reference evidence="20" key="1">
    <citation type="submission" date="2017-05" db="EMBL/GenBank/DDBJ databases">
        <title>Physiological properties and genetic analysis related to exopolysaccharide production of fresh-water unicellular cyanobacterium Aphanothece sacrum, Suizenji Nori, that has been cultured as a food source in Japan.</title>
        <authorList>
            <person name="Kanesaki Y."/>
            <person name="Yoshikawa S."/>
            <person name="Ohki K."/>
        </authorList>
    </citation>
    <scope>NUCLEOTIDE SEQUENCE [LARGE SCALE GENOMIC DNA]</scope>
    <source>
        <strain evidence="20">FPU1</strain>
    </source>
</reference>
<comment type="caution">
    <text evidence="19">The sequence shown here is derived from an EMBL/GenBank/DDBJ whole genome shotgun (WGS) entry which is preliminary data.</text>
</comment>
<dbReference type="AlphaFoldDB" id="A0A401ILN0"/>
<evidence type="ECO:0000256" key="12">
    <source>
        <dbReference type="ARBA" id="ARBA00074306"/>
    </source>
</evidence>
<gene>
    <name evidence="19" type="ORF">AsFPU1_3598</name>
</gene>
<evidence type="ECO:0000256" key="10">
    <source>
        <dbReference type="ARBA" id="ARBA00023012"/>
    </source>
</evidence>
<comment type="subcellular location">
    <subcellularLocation>
        <location evidence="2">Membrane</location>
    </subcellularLocation>
</comment>
<evidence type="ECO:0000256" key="7">
    <source>
        <dbReference type="ARBA" id="ARBA00022692"/>
    </source>
</evidence>
<evidence type="ECO:0000259" key="16">
    <source>
        <dbReference type="PROSITE" id="PS50109"/>
    </source>
</evidence>
<dbReference type="InterPro" id="IPR011006">
    <property type="entry name" value="CheY-like_superfamily"/>
</dbReference>
<dbReference type="OrthoDB" id="9808408at2"/>
<sequence length="845" mass="97364">MTESSSHQMPYFPLRISLLIGGGLSAIAALMVGYIELSIQQTKFQTQALQLRQYLQYHLNDYTEVTRTVGHFYEASDEVTQKDFERFSRPFLENYPGIMGMTWAKRISIEALNTKKKPLKDNDFSNFNIATKNDQNTVEKLDKFPIIYEELKQNNQQIMGLDLGANLLSRVALEKARDSGKITTSGPIELTNGDRGFAIYYPTYSPGFFPKNLSESRQELRGIIYTLYDIKQIFNNTLNKLEKKELSFYIIDLQAKDNQGILFSFDKKPEINQSLELPLSCRILFECKKILTVADRQWSLVILPDIKLLPIIAKALATFILVLSLTGILIVYFWKIIDNKNKIEQLIKQRNAELVKTKEYLEKLIEESNIQLQEAKQKKTELLGQMSHELRNPLNILLGFLEVFKREQTLTPEQQDNLAIMCRSGEYLRSLFNNILELSKLEIGNISLKATTFNLRDLINWVIEMFRLKATGKNLQIMIYIDPDVPQYIKTDDNKLRQILINLLDNAIKFTDQGSVTIRLASDNQDWNLEDNTNDWQPQQILFFAIEDTGRGIALENQVKIFEPFVREHERDGAGLGLAITEKLVNLMGGNIQVKSQLNKGTLIHFNIGFNLPEESEIPTRQSRYNVIGLAPNQPEYRLLVVDDQRENRQLLIKLLRPIGFQIKEGENGQEAVEICKNWQPNLIFMDTRMPIMDGYEAIEKIKALTQINQPVIITITSESREAQKNKRSATIGDDILRKPFEIQRVLDKLVTHLGVSYRYESQAIEAVEQDQESVVLNRESLEVMSSDWIVQVQGAANAGDGQRLYQLIEEIPEQHYFLIQSMIELVNNFDYRQIRKLSQPNIND</sequence>
<feature type="coiled-coil region" evidence="14">
    <location>
        <begin position="347"/>
        <end position="385"/>
    </location>
</feature>
<keyword evidence="8 19" id="KW-0418">Kinase</keyword>
<dbReference type="SUPFAM" id="SSF55874">
    <property type="entry name" value="ATPase domain of HSP90 chaperone/DNA topoisomerase II/histidine kinase"/>
    <property type="match status" value="1"/>
</dbReference>
<dbReference type="GO" id="GO:0016020">
    <property type="term" value="C:membrane"/>
    <property type="evidence" value="ECO:0007669"/>
    <property type="project" value="UniProtKB-SubCell"/>
</dbReference>
<evidence type="ECO:0000256" key="4">
    <source>
        <dbReference type="ARBA" id="ARBA00012438"/>
    </source>
</evidence>
<dbReference type="SMART" id="SM00387">
    <property type="entry name" value="HATPase_c"/>
    <property type="match status" value="1"/>
</dbReference>
<evidence type="ECO:0000256" key="8">
    <source>
        <dbReference type="ARBA" id="ARBA00022777"/>
    </source>
</evidence>
<dbReference type="PROSITE" id="PS50109">
    <property type="entry name" value="HIS_KIN"/>
    <property type="match status" value="1"/>
</dbReference>
<dbReference type="InterPro" id="IPR005467">
    <property type="entry name" value="His_kinase_dom"/>
</dbReference>
<evidence type="ECO:0000313" key="19">
    <source>
        <dbReference type="EMBL" id="GBF82170.1"/>
    </source>
</evidence>
<dbReference type="EC" id="2.7.13.3" evidence="4"/>
<evidence type="ECO:0000256" key="3">
    <source>
        <dbReference type="ARBA" id="ARBA00006402"/>
    </source>
</evidence>
<dbReference type="InterPro" id="IPR004358">
    <property type="entry name" value="Sig_transdc_His_kin-like_C"/>
</dbReference>
<evidence type="ECO:0000256" key="14">
    <source>
        <dbReference type="SAM" id="Coils"/>
    </source>
</evidence>
<dbReference type="InterPro" id="IPR006189">
    <property type="entry name" value="CHASE_dom"/>
</dbReference>
<evidence type="ECO:0000256" key="6">
    <source>
        <dbReference type="ARBA" id="ARBA00022679"/>
    </source>
</evidence>
<dbReference type="InterPro" id="IPR036097">
    <property type="entry name" value="HisK_dim/P_sf"/>
</dbReference>